<evidence type="ECO:0000256" key="3">
    <source>
        <dbReference type="ARBA" id="ARBA00022490"/>
    </source>
</evidence>
<dbReference type="EMBL" id="JBBCAQ010000003">
    <property type="protein sequence ID" value="KAK7604968.1"/>
    <property type="molecule type" value="Genomic_DNA"/>
</dbReference>
<evidence type="ECO:0000313" key="13">
    <source>
        <dbReference type="Proteomes" id="UP001367676"/>
    </source>
</evidence>
<reference evidence="12 13" key="1">
    <citation type="submission" date="2024-03" db="EMBL/GenBank/DDBJ databases">
        <title>Adaptation during the transition from Ophiocordyceps entomopathogen to insect associate is accompanied by gene loss and intensified selection.</title>
        <authorList>
            <person name="Ward C.M."/>
            <person name="Onetto C.A."/>
            <person name="Borneman A.R."/>
        </authorList>
    </citation>
    <scope>NUCLEOTIDE SEQUENCE [LARGE SCALE GENOMIC DNA]</scope>
    <source>
        <strain evidence="12">AWRI1</strain>
        <tissue evidence="12">Single Adult Female</tissue>
    </source>
</reference>
<keyword evidence="4" id="KW-0597">Phosphoprotein</keyword>
<keyword evidence="7" id="KW-0539">Nucleus</keyword>
<feature type="compositionally biased region" description="Low complexity" evidence="8">
    <location>
        <begin position="157"/>
        <end position="168"/>
    </location>
</feature>
<feature type="compositionally biased region" description="Low complexity" evidence="8">
    <location>
        <begin position="377"/>
        <end position="394"/>
    </location>
</feature>
<keyword evidence="13" id="KW-1185">Reference proteome</keyword>
<dbReference type="PROSITE" id="PS50108">
    <property type="entry name" value="CRIB"/>
    <property type="match status" value="1"/>
</dbReference>
<keyword evidence="6" id="KW-0206">Cytoskeleton</keyword>
<feature type="compositionally biased region" description="Acidic residues" evidence="8">
    <location>
        <begin position="484"/>
        <end position="498"/>
    </location>
</feature>
<feature type="compositionally biased region" description="Pro residues" evidence="8">
    <location>
        <begin position="326"/>
        <end position="338"/>
    </location>
</feature>
<dbReference type="GO" id="GO:0003779">
    <property type="term" value="F:actin binding"/>
    <property type="evidence" value="ECO:0007669"/>
    <property type="project" value="InterPro"/>
</dbReference>
<dbReference type="InterPro" id="IPR011026">
    <property type="entry name" value="WAS_C"/>
</dbReference>
<protein>
    <recommendedName>
        <fullName evidence="14">Neural Wiskott-Aldrich syndrome protein</fullName>
    </recommendedName>
</protein>
<evidence type="ECO:0000256" key="6">
    <source>
        <dbReference type="ARBA" id="ARBA00023212"/>
    </source>
</evidence>
<dbReference type="CDD" id="cd00132">
    <property type="entry name" value="CRIB"/>
    <property type="match status" value="1"/>
</dbReference>
<feature type="domain" description="WH1" evidence="10">
    <location>
        <begin position="26"/>
        <end position="135"/>
    </location>
</feature>
<name>A0AAN9Y9A2_9HEMI</name>
<dbReference type="SMART" id="SM00461">
    <property type="entry name" value="WH1"/>
    <property type="match status" value="1"/>
</dbReference>
<comment type="subcellular location">
    <subcellularLocation>
        <location evidence="2">Cytoplasm</location>
        <location evidence="2">Cytoskeleton</location>
    </subcellularLocation>
    <subcellularLocation>
        <location evidence="1">Nucleus</location>
    </subcellularLocation>
</comment>
<evidence type="ECO:0000256" key="5">
    <source>
        <dbReference type="ARBA" id="ARBA00022737"/>
    </source>
</evidence>
<dbReference type="InterPro" id="IPR003124">
    <property type="entry name" value="WH2_dom"/>
</dbReference>
<feature type="domain" description="CRIB" evidence="9">
    <location>
        <begin position="206"/>
        <end position="219"/>
    </location>
</feature>
<evidence type="ECO:0008006" key="14">
    <source>
        <dbReference type="Google" id="ProtNLM"/>
    </source>
</evidence>
<feature type="compositionally biased region" description="Basic and acidic residues" evidence="8">
    <location>
        <begin position="418"/>
        <end position="434"/>
    </location>
</feature>
<dbReference type="InterPro" id="IPR036936">
    <property type="entry name" value="CRIB_dom_sf"/>
</dbReference>
<dbReference type="Gene3D" id="2.30.29.30">
    <property type="entry name" value="Pleckstrin-homology domain (PH domain)/Phosphotyrosine-binding domain (PTB)"/>
    <property type="match status" value="1"/>
</dbReference>
<dbReference type="PROSITE" id="PS50229">
    <property type="entry name" value="WH1"/>
    <property type="match status" value="1"/>
</dbReference>
<evidence type="ECO:0000259" key="10">
    <source>
        <dbReference type="PROSITE" id="PS50229"/>
    </source>
</evidence>
<dbReference type="PROSITE" id="PS51082">
    <property type="entry name" value="WH2"/>
    <property type="match status" value="2"/>
</dbReference>
<dbReference type="FunFam" id="2.30.29.30:FF:000130">
    <property type="entry name" value="neural Wiskott-Aldrich syndrome protein"/>
    <property type="match status" value="1"/>
</dbReference>
<sequence>MKSNYSDQHCSVLLNREENDQVFKLLGPKCQTLATTVIQLYATDGPESTHWFKRDVGVLCLVRDANKRSYFFRLYCLVRNRMVWEHEIYNNMQYLAPRSFLHTFEAEERIVAFNFANEDEAAHLRQILLEKLKFKAQKRLDKKNRESSLNRSQSTNQAPARPAPAQIPVSNSNTIGNGFLPSKSKASKLTGLGKKSKKKCITKDDIGQPIDFVHVSHVGFDKNAGFRMDNIDDTMRTFFDKVGISESDLKDKETLEYIYDFIEKHGGYDAVKQNVHQSTPVPASPPPPPPVPARNVLAPPSTGTLTRTAPPPPPPPPSSTQRVMHPAPPPPPSGPPPSNVVIQRNQNQPRKYDVTTKPPPPNNVPPPPPPPPPLPSANPVEKSTAPTSASSSEPVARNSEPDPRSALMEAIRSGTRLKHVETEGKKQSGDDSRGDLLSQIRQGFGLKPVPQVSKPAGSLANNDLASALARALAERAELMHTDSSDTDDTDDSDNEWDD</sequence>
<evidence type="ECO:0000259" key="11">
    <source>
        <dbReference type="PROSITE" id="PS51082"/>
    </source>
</evidence>
<keyword evidence="3" id="KW-0963">Cytoplasm</keyword>
<evidence type="ECO:0000256" key="8">
    <source>
        <dbReference type="SAM" id="MobiDB-lite"/>
    </source>
</evidence>
<dbReference type="GO" id="GO:0005884">
    <property type="term" value="C:actin filament"/>
    <property type="evidence" value="ECO:0007669"/>
    <property type="project" value="TreeGrafter"/>
</dbReference>
<proteinExistence type="predicted"/>
<evidence type="ECO:0000256" key="1">
    <source>
        <dbReference type="ARBA" id="ARBA00004123"/>
    </source>
</evidence>
<dbReference type="FunFam" id="3.90.810.10:FF:000003">
    <property type="entry name" value="Neural Wiskott-Aldrich syndrome protein-like"/>
    <property type="match status" value="1"/>
</dbReference>
<dbReference type="SUPFAM" id="SSF50729">
    <property type="entry name" value="PH domain-like"/>
    <property type="match status" value="1"/>
</dbReference>
<dbReference type="Pfam" id="PF00786">
    <property type="entry name" value="PBD"/>
    <property type="match status" value="1"/>
</dbReference>
<dbReference type="Gene3D" id="6.10.280.150">
    <property type="match status" value="1"/>
</dbReference>
<feature type="region of interest" description="Disordered" evidence="8">
    <location>
        <begin position="140"/>
        <end position="181"/>
    </location>
</feature>
<dbReference type="SMART" id="SM00246">
    <property type="entry name" value="WH2"/>
    <property type="match status" value="2"/>
</dbReference>
<feature type="compositionally biased region" description="Pro residues" evidence="8">
    <location>
        <begin position="282"/>
        <end position="292"/>
    </location>
</feature>
<feature type="compositionally biased region" description="Pro residues" evidence="8">
    <location>
        <begin position="357"/>
        <end position="376"/>
    </location>
</feature>
<evidence type="ECO:0000256" key="7">
    <source>
        <dbReference type="ARBA" id="ARBA00023242"/>
    </source>
</evidence>
<dbReference type="PANTHER" id="PTHR45691">
    <property type="entry name" value="PROTEIN DIAPHANOUS"/>
    <property type="match status" value="1"/>
</dbReference>
<dbReference type="Gene3D" id="3.90.810.10">
    <property type="entry name" value="CRIB domain"/>
    <property type="match status" value="1"/>
</dbReference>
<dbReference type="InterPro" id="IPR033927">
    <property type="entry name" value="WASPfam_EVH1"/>
</dbReference>
<accession>A0AAN9Y9A2</accession>
<feature type="region of interest" description="Disordered" evidence="8">
    <location>
        <begin position="276"/>
        <end position="438"/>
    </location>
</feature>
<dbReference type="PANTHER" id="PTHR45691:SF6">
    <property type="entry name" value="PROTEIN DIAPHANOUS"/>
    <property type="match status" value="1"/>
</dbReference>
<keyword evidence="5" id="KW-0677">Repeat</keyword>
<feature type="compositionally biased region" description="Pro residues" evidence="8">
    <location>
        <begin position="309"/>
        <end position="318"/>
    </location>
</feature>
<dbReference type="SUPFAM" id="SSF47912">
    <property type="entry name" value="Wiscott-Aldrich syndrome protein, WASP, C-terminal domain"/>
    <property type="match status" value="1"/>
</dbReference>
<feature type="domain" description="WH2" evidence="11">
    <location>
        <begin position="403"/>
        <end position="420"/>
    </location>
</feature>
<dbReference type="Pfam" id="PF02205">
    <property type="entry name" value="WH2"/>
    <property type="match status" value="2"/>
</dbReference>
<dbReference type="PRINTS" id="PR01217">
    <property type="entry name" value="PRICHEXTENSN"/>
</dbReference>
<evidence type="ECO:0000313" key="12">
    <source>
        <dbReference type="EMBL" id="KAK7604968.1"/>
    </source>
</evidence>
<feature type="domain" description="WH2" evidence="11">
    <location>
        <begin position="432"/>
        <end position="449"/>
    </location>
</feature>
<evidence type="ECO:0000259" key="9">
    <source>
        <dbReference type="PROSITE" id="PS50108"/>
    </source>
</evidence>
<dbReference type="InterPro" id="IPR000095">
    <property type="entry name" value="CRIB_dom"/>
</dbReference>
<feature type="region of interest" description="Disordered" evidence="8">
    <location>
        <begin position="477"/>
        <end position="498"/>
    </location>
</feature>
<dbReference type="GO" id="GO:0005634">
    <property type="term" value="C:nucleus"/>
    <property type="evidence" value="ECO:0007669"/>
    <property type="project" value="UniProtKB-SubCell"/>
</dbReference>
<dbReference type="InterPro" id="IPR051412">
    <property type="entry name" value="Formin_Homology_Diaphanous_sf"/>
</dbReference>
<gene>
    <name evidence="12" type="ORF">V9T40_006154</name>
</gene>
<organism evidence="12 13">
    <name type="scientific">Parthenolecanium corni</name>
    <dbReference type="NCBI Taxonomy" id="536013"/>
    <lineage>
        <taxon>Eukaryota</taxon>
        <taxon>Metazoa</taxon>
        <taxon>Ecdysozoa</taxon>
        <taxon>Arthropoda</taxon>
        <taxon>Hexapoda</taxon>
        <taxon>Insecta</taxon>
        <taxon>Pterygota</taxon>
        <taxon>Neoptera</taxon>
        <taxon>Paraneoptera</taxon>
        <taxon>Hemiptera</taxon>
        <taxon>Sternorrhyncha</taxon>
        <taxon>Coccoidea</taxon>
        <taxon>Coccidae</taxon>
        <taxon>Parthenolecanium</taxon>
    </lineage>
</organism>
<dbReference type="InterPro" id="IPR011993">
    <property type="entry name" value="PH-like_dom_sf"/>
</dbReference>
<dbReference type="GO" id="GO:0030041">
    <property type="term" value="P:actin filament polymerization"/>
    <property type="evidence" value="ECO:0007669"/>
    <property type="project" value="TreeGrafter"/>
</dbReference>
<dbReference type="Proteomes" id="UP001367676">
    <property type="component" value="Unassembled WGS sequence"/>
</dbReference>
<dbReference type="InterPro" id="IPR000697">
    <property type="entry name" value="WH1/EVH1_dom"/>
</dbReference>
<dbReference type="Pfam" id="PF00568">
    <property type="entry name" value="WH1"/>
    <property type="match status" value="1"/>
</dbReference>
<comment type="caution">
    <text evidence="12">The sequence shown here is derived from an EMBL/GenBank/DDBJ whole genome shotgun (WGS) entry which is preliminary data.</text>
</comment>
<evidence type="ECO:0000256" key="4">
    <source>
        <dbReference type="ARBA" id="ARBA00022553"/>
    </source>
</evidence>
<dbReference type="CDD" id="cd01205">
    <property type="entry name" value="EVH1_WASP-like"/>
    <property type="match status" value="1"/>
</dbReference>
<feature type="compositionally biased region" description="Polar residues" evidence="8">
    <location>
        <begin position="340"/>
        <end position="349"/>
    </location>
</feature>
<evidence type="ECO:0000256" key="2">
    <source>
        <dbReference type="ARBA" id="ARBA00004245"/>
    </source>
</evidence>
<dbReference type="AlphaFoldDB" id="A0AAN9Y9A2"/>